<dbReference type="Pfam" id="PF08808">
    <property type="entry name" value="RES"/>
    <property type="match status" value="1"/>
</dbReference>
<reference evidence="2" key="1">
    <citation type="submission" date="2022-10" db="EMBL/GenBank/DDBJ databases">
        <title>The WGS of Solirubrobacter sp. CPCC 204708.</title>
        <authorList>
            <person name="Jiang Z."/>
        </authorList>
    </citation>
    <scope>NUCLEOTIDE SEQUENCE</scope>
    <source>
        <strain evidence="2">CPCC 204708</strain>
    </source>
</reference>
<dbReference type="EMBL" id="JAPCID010000037">
    <property type="protein sequence ID" value="MDA0140315.1"/>
    <property type="molecule type" value="Genomic_DNA"/>
</dbReference>
<evidence type="ECO:0000313" key="2">
    <source>
        <dbReference type="EMBL" id="MDA0140315.1"/>
    </source>
</evidence>
<evidence type="ECO:0000313" key="3">
    <source>
        <dbReference type="Proteomes" id="UP001147700"/>
    </source>
</evidence>
<sequence length="210" mass="23813">MWRVGHADAPLDYTPYEFCSWQHRFDDPMREYRTIYGSEHKLTALREVLADLRPNVKARADFAQFQLAQGVPVEALRVPGRAVTAAWRRSHQLAPARVEHEGELVDIDDPALREKLATRHARLLAEHGMTQLNISEIRSKIRVVSQTIARDLYMRGAAGIWFRSNLDDGPCIALMEGRARFAADGEPLPLTEPLPELGRVCEEYNLALDS</sequence>
<organism evidence="2 3">
    <name type="scientific">Solirubrobacter deserti</name>
    <dbReference type="NCBI Taxonomy" id="2282478"/>
    <lineage>
        <taxon>Bacteria</taxon>
        <taxon>Bacillati</taxon>
        <taxon>Actinomycetota</taxon>
        <taxon>Thermoleophilia</taxon>
        <taxon>Solirubrobacterales</taxon>
        <taxon>Solirubrobacteraceae</taxon>
        <taxon>Solirubrobacter</taxon>
    </lineage>
</organism>
<feature type="domain" description="RES" evidence="1">
    <location>
        <begin position="2"/>
        <end position="183"/>
    </location>
</feature>
<comment type="caution">
    <text evidence="2">The sequence shown here is derived from an EMBL/GenBank/DDBJ whole genome shotgun (WGS) entry which is preliminary data.</text>
</comment>
<gene>
    <name evidence="2" type="ORF">OJ962_22640</name>
</gene>
<keyword evidence="3" id="KW-1185">Reference proteome</keyword>
<dbReference type="Proteomes" id="UP001147700">
    <property type="component" value="Unassembled WGS sequence"/>
</dbReference>
<evidence type="ECO:0000259" key="1">
    <source>
        <dbReference type="Pfam" id="PF08808"/>
    </source>
</evidence>
<dbReference type="InterPro" id="IPR014914">
    <property type="entry name" value="RES_dom"/>
</dbReference>
<proteinExistence type="predicted"/>
<name>A0ABT4RP96_9ACTN</name>
<accession>A0ABT4RP96</accession>
<dbReference type="RefSeq" id="WP_270006615.1">
    <property type="nucleotide sequence ID" value="NZ_JAPCID010000037.1"/>
</dbReference>
<protein>
    <submittedName>
        <fullName evidence="2">RES family NAD+ phosphorylase</fullName>
    </submittedName>
</protein>